<feature type="transmembrane region" description="Helical" evidence="2">
    <location>
        <begin position="153"/>
        <end position="175"/>
    </location>
</feature>
<dbReference type="AlphaFoldDB" id="A0A644ZYG3"/>
<feature type="region of interest" description="Disordered" evidence="1">
    <location>
        <begin position="1"/>
        <end position="22"/>
    </location>
</feature>
<keyword evidence="2" id="KW-0812">Transmembrane</keyword>
<evidence type="ECO:0000256" key="2">
    <source>
        <dbReference type="SAM" id="Phobius"/>
    </source>
</evidence>
<dbReference type="EMBL" id="VSSQ01011095">
    <property type="protein sequence ID" value="MPM45985.1"/>
    <property type="molecule type" value="Genomic_DNA"/>
</dbReference>
<keyword evidence="2" id="KW-1133">Transmembrane helix</keyword>
<sequence>MNGDGLERAQVTARGPGSSLPPSHTFRLTSILLIASEKDLEKRIEETVCEDRAIHQKQGGFHPARQCHAQNQVSPKKDKRLQRGNVDAMLETALFALTGFFGTESPIIAAGMITAIPLHYLTSKGIELSTFLMNFVDTPRTGRHRSFEEGMKMVKSLAGLLIANSAAVTIFILMVSMARDLAQGSYWEKFGDFSALHLAITASFTGLYFAFMACGMKKRAREENSYGRTNQKVVLTNLRYLLMMLVFSIVTFCPLYVSLFYSAYISGDLFLEVLFGKKE</sequence>
<protein>
    <submittedName>
        <fullName evidence="3">Uncharacterized protein</fullName>
    </submittedName>
</protein>
<gene>
    <name evidence="3" type="ORF">SDC9_92679</name>
</gene>
<evidence type="ECO:0000313" key="3">
    <source>
        <dbReference type="EMBL" id="MPM45985.1"/>
    </source>
</evidence>
<organism evidence="3">
    <name type="scientific">bioreactor metagenome</name>
    <dbReference type="NCBI Taxonomy" id="1076179"/>
    <lineage>
        <taxon>unclassified sequences</taxon>
        <taxon>metagenomes</taxon>
        <taxon>ecological metagenomes</taxon>
    </lineage>
</organism>
<accession>A0A644ZYG3</accession>
<evidence type="ECO:0000256" key="1">
    <source>
        <dbReference type="SAM" id="MobiDB-lite"/>
    </source>
</evidence>
<keyword evidence="2" id="KW-0472">Membrane</keyword>
<name>A0A644ZYG3_9ZZZZ</name>
<reference evidence="3" key="1">
    <citation type="submission" date="2019-08" db="EMBL/GenBank/DDBJ databases">
        <authorList>
            <person name="Kucharzyk K."/>
            <person name="Murdoch R.W."/>
            <person name="Higgins S."/>
            <person name="Loffler F."/>
        </authorList>
    </citation>
    <scope>NUCLEOTIDE SEQUENCE</scope>
</reference>
<proteinExistence type="predicted"/>
<feature type="transmembrane region" description="Helical" evidence="2">
    <location>
        <begin position="195"/>
        <end position="216"/>
    </location>
</feature>
<comment type="caution">
    <text evidence="3">The sequence shown here is derived from an EMBL/GenBank/DDBJ whole genome shotgun (WGS) entry which is preliminary data.</text>
</comment>
<feature type="transmembrane region" description="Helical" evidence="2">
    <location>
        <begin position="237"/>
        <end position="261"/>
    </location>
</feature>